<feature type="domain" description="vWA-MoxR associated protein C-terminal" evidence="2">
    <location>
        <begin position="425"/>
        <end position="626"/>
    </location>
</feature>
<proteinExistence type="predicted"/>
<organism evidence="3 4">
    <name type="scientific">Okeania hirsuta</name>
    <dbReference type="NCBI Taxonomy" id="1458930"/>
    <lineage>
        <taxon>Bacteria</taxon>
        <taxon>Bacillati</taxon>
        <taxon>Cyanobacteriota</taxon>
        <taxon>Cyanophyceae</taxon>
        <taxon>Oscillatoriophycideae</taxon>
        <taxon>Oscillatoriales</taxon>
        <taxon>Microcoleaceae</taxon>
        <taxon>Okeania</taxon>
    </lineage>
</organism>
<dbReference type="RefSeq" id="WP_124143583.1">
    <property type="nucleotide sequence ID" value="NZ_CAWOKI010000354.1"/>
</dbReference>
<reference evidence="3 4" key="1">
    <citation type="journal article" date="2018" name="ACS Chem. Biol.">
        <title>Ketoreductase domain dysfunction expands chemodiversity: malyngamide biosynthesis in the cyanobacterium Okeania hirsuta.</title>
        <authorList>
            <person name="Moss N.A."/>
            <person name="Leao T."/>
            <person name="Rankin M."/>
            <person name="McCullough T.M."/>
            <person name="Qu P."/>
            <person name="Korobeynikov A."/>
            <person name="Smith J.L."/>
            <person name="Gerwick L."/>
            <person name="Gerwick W.H."/>
        </authorList>
    </citation>
    <scope>NUCLEOTIDE SEQUENCE [LARGE SCALE GENOMIC DNA]</scope>
    <source>
        <strain evidence="3 4">PAB10Feb10-1</strain>
    </source>
</reference>
<protein>
    <submittedName>
        <fullName evidence="3">Serine protease</fullName>
    </submittedName>
</protein>
<dbReference type="GO" id="GO:0006508">
    <property type="term" value="P:proteolysis"/>
    <property type="evidence" value="ECO:0007669"/>
    <property type="project" value="UniProtKB-KW"/>
</dbReference>
<keyword evidence="4" id="KW-1185">Reference proteome</keyword>
<sequence length="638" mass="72282">MGLELAVVRVFKLGGGVAGSGFLVSTEYILTCAHVVAYCLASTSETAKKIMRQKEIPHQIIEVNFPIFTKGKIGQKLQTKVAFWQPRNNDENVQDIAVLKVVNPGLLPRGAKPINLIKIGNQSLWNNKFRALGFPKEGSDGEWAKGELRERVGQGLIQLEGTTETGLRLEGGFSGTAIWDERLQGVVGMAVKADQERPEAKVAFMIPTDLLLEVGDLANVCQVDGRIQQAIAILENYFLSDEIRYAYYQSLPENSIPLSSGKSLHEFPESLREMIQNLDNWMKENYSLLERFICFLLLHLQDLETLPKLCQELEKWLESYLQNHQNLMGALRKEKAIKNQQPFQVGEQETCLLVGAIEKSSTFLVKAWLIEDARNYTPENAQGCHSLIDEEDILINEKGTIISQKTTSESKKAKNLTELLQLFWADVPSRCNSNLKKISMFLPYKLIDRDIKPVDQYLSDENVPEDYQNLLGTECEVTVRFSERLKLSQKSNPYVGKFEEKWRSLASIQGEQAANIFHPSGISNVKRFFKQIHPNNVLAVRLTEMLQAEKRESIMEAFYYAGIPVALWMRSEAENLDCCEALKGVCQTCNCWSKLPEAIKAKRYEAWEAEVDTHIGNHLSLLWDDPNLVPPVQQLRMP</sequence>
<evidence type="ECO:0000259" key="1">
    <source>
        <dbReference type="Pfam" id="PF19963"/>
    </source>
</evidence>
<dbReference type="AlphaFoldDB" id="A0A3N6RZ59"/>
<dbReference type="Gene3D" id="2.40.10.10">
    <property type="entry name" value="Trypsin-like serine proteases"/>
    <property type="match status" value="2"/>
</dbReference>
<comment type="caution">
    <text evidence="3">The sequence shown here is derived from an EMBL/GenBank/DDBJ whole genome shotgun (WGS) entry which is preliminary data.</text>
</comment>
<dbReference type="GO" id="GO:0008233">
    <property type="term" value="F:peptidase activity"/>
    <property type="evidence" value="ECO:0007669"/>
    <property type="project" value="UniProtKB-KW"/>
</dbReference>
<evidence type="ECO:0000259" key="2">
    <source>
        <dbReference type="Pfam" id="PF20028"/>
    </source>
</evidence>
<name>A0A3N6RZ59_9CYAN</name>
<dbReference type="InterPro" id="IPR045450">
    <property type="entry name" value="VMAP_C"/>
</dbReference>
<keyword evidence="3" id="KW-0378">Hydrolase</keyword>
<dbReference type="InterPro" id="IPR045440">
    <property type="entry name" value="VMAP-M1"/>
</dbReference>
<evidence type="ECO:0000313" key="4">
    <source>
        <dbReference type="Proteomes" id="UP000269154"/>
    </source>
</evidence>
<dbReference type="EMBL" id="RCBY01000007">
    <property type="protein sequence ID" value="RQH55429.1"/>
    <property type="molecule type" value="Genomic_DNA"/>
</dbReference>
<dbReference type="Pfam" id="PF20028">
    <property type="entry name" value="VMAP-C"/>
    <property type="match status" value="1"/>
</dbReference>
<dbReference type="InterPro" id="IPR009003">
    <property type="entry name" value="Peptidase_S1_PA"/>
</dbReference>
<dbReference type="InterPro" id="IPR043504">
    <property type="entry name" value="Peptidase_S1_PA_chymotrypsin"/>
</dbReference>
<gene>
    <name evidence="3" type="ORF">D5R40_02480</name>
</gene>
<evidence type="ECO:0000313" key="3">
    <source>
        <dbReference type="EMBL" id="RQH55429.1"/>
    </source>
</evidence>
<accession>A0A3N6RZ59</accession>
<keyword evidence="3" id="KW-0645">Protease</keyword>
<dbReference type="OrthoDB" id="8479370at2"/>
<dbReference type="Pfam" id="PF13365">
    <property type="entry name" value="Trypsin_2"/>
    <property type="match status" value="1"/>
</dbReference>
<feature type="domain" description="vWA-MoxR associated protein middle region 1" evidence="1">
    <location>
        <begin position="233"/>
        <end position="354"/>
    </location>
</feature>
<dbReference type="Proteomes" id="UP000269154">
    <property type="component" value="Unassembled WGS sequence"/>
</dbReference>
<dbReference type="Pfam" id="PF19963">
    <property type="entry name" value="VMAP-M1"/>
    <property type="match status" value="1"/>
</dbReference>
<dbReference type="SUPFAM" id="SSF50494">
    <property type="entry name" value="Trypsin-like serine proteases"/>
    <property type="match status" value="1"/>
</dbReference>